<comment type="caution">
    <text evidence="6">The sequence shown here is derived from an EMBL/GenBank/DDBJ whole genome shotgun (WGS) entry which is preliminary data.</text>
</comment>
<evidence type="ECO:0000313" key="6">
    <source>
        <dbReference type="EMBL" id="TVT49491.1"/>
    </source>
</evidence>
<dbReference type="Proteomes" id="UP000320011">
    <property type="component" value="Unassembled WGS sequence"/>
</dbReference>
<dbReference type="Pfam" id="PF13714">
    <property type="entry name" value="PEP_mutase"/>
    <property type="match status" value="1"/>
</dbReference>
<feature type="region of interest" description="Disordered" evidence="5">
    <location>
        <begin position="1"/>
        <end position="41"/>
    </location>
</feature>
<gene>
    <name evidence="6" type="ORF">FNH05_16850</name>
</gene>
<name>A0A558CL62_9PSEU</name>
<dbReference type="InterPro" id="IPR018523">
    <property type="entry name" value="Isocitrate_lyase_ph_CS"/>
</dbReference>
<dbReference type="PANTHER" id="PTHR42905">
    <property type="entry name" value="PHOSPHOENOLPYRUVATE CARBOXYLASE"/>
    <property type="match status" value="1"/>
</dbReference>
<sequence>MSTNRSANGSKRACAASRAKRTRRPPSRRTRLAPRCSGRPDRRLLVSRLPRGGFPAARRLAGQRRDTRRFTVGDLLGAAATPPRRRLRELLATGEPLVAPGAYDALSARLVEQAGFGAVYMTGFGTTASLIGRPDVGLLSGAEMTAHAARLVSAVDVPVIADADTGYGNALNVVRTVRSYEQAGVAALHLEDQVMPKKCGHMSGKAVIGAEEMAGKIRAAAAARRDPDLVLIARTDAAAVHGLDDAIARAKRYASAGADVLFVEAPTSEESIERIGAELAGVAPLVFNWVEGGRTPAISLRRITELGFSLVLFPIGTLLAATAGIRSLLGALRADGTPAAVLGELPTFGEFTELMGLPEVLELEQRFAGG</sequence>
<dbReference type="InterPro" id="IPR040442">
    <property type="entry name" value="Pyrv_kinase-like_dom_sf"/>
</dbReference>
<organism evidence="6 7">
    <name type="scientific">Amycolatopsis rhizosphaerae</name>
    <dbReference type="NCBI Taxonomy" id="2053003"/>
    <lineage>
        <taxon>Bacteria</taxon>
        <taxon>Bacillati</taxon>
        <taxon>Actinomycetota</taxon>
        <taxon>Actinomycetes</taxon>
        <taxon>Pseudonocardiales</taxon>
        <taxon>Pseudonocardiaceae</taxon>
        <taxon>Amycolatopsis</taxon>
    </lineage>
</organism>
<evidence type="ECO:0000256" key="2">
    <source>
        <dbReference type="ARBA" id="ARBA00051150"/>
    </source>
</evidence>
<evidence type="ECO:0000256" key="4">
    <source>
        <dbReference type="ARBA" id="ARBA00073849"/>
    </source>
</evidence>
<dbReference type="FunFam" id="3.20.20.60:FF:000009">
    <property type="entry name" value="2-methylisocitrate lyase"/>
    <property type="match status" value="1"/>
</dbReference>
<keyword evidence="7" id="KW-1185">Reference proteome</keyword>
<comment type="catalytic activity">
    <reaction evidence="2">
        <text>3-hydroxybutane-1,2,3-tricarboxylate = pyruvate + succinate</text>
        <dbReference type="Rhea" id="RHEA:57504"/>
        <dbReference type="ChEBI" id="CHEBI:15361"/>
        <dbReference type="ChEBI" id="CHEBI:30031"/>
        <dbReference type="ChEBI" id="CHEBI:141790"/>
    </reaction>
</comment>
<dbReference type="PANTHER" id="PTHR42905:SF5">
    <property type="entry name" value="CARBOXYVINYL-CARBOXYPHOSPHONATE PHOSPHORYLMUTASE, CHLOROPLASTIC"/>
    <property type="match status" value="1"/>
</dbReference>
<evidence type="ECO:0000256" key="5">
    <source>
        <dbReference type="SAM" id="MobiDB-lite"/>
    </source>
</evidence>
<dbReference type="GO" id="GO:0046421">
    <property type="term" value="F:methylisocitrate lyase activity"/>
    <property type="evidence" value="ECO:0007669"/>
    <property type="project" value="UniProtKB-ARBA"/>
</dbReference>
<dbReference type="EMBL" id="VJWX01000152">
    <property type="protein sequence ID" value="TVT49491.1"/>
    <property type="molecule type" value="Genomic_DNA"/>
</dbReference>
<accession>A0A558CL62</accession>
<reference evidence="6 7" key="2">
    <citation type="submission" date="2019-08" db="EMBL/GenBank/DDBJ databases">
        <title>Amycolatopsis acidicola sp. nov., isolated from peat swamp forest soil.</title>
        <authorList>
            <person name="Srisuk N."/>
        </authorList>
    </citation>
    <scope>NUCLEOTIDE SEQUENCE [LARGE SCALE GENOMIC DNA]</scope>
    <source>
        <strain evidence="6 7">TBRC 6029</strain>
    </source>
</reference>
<evidence type="ECO:0000256" key="1">
    <source>
        <dbReference type="ARBA" id="ARBA00009282"/>
    </source>
</evidence>
<dbReference type="InterPro" id="IPR039556">
    <property type="entry name" value="ICL/PEPM"/>
</dbReference>
<proteinExistence type="inferred from homology"/>
<dbReference type="OrthoDB" id="9771433at2"/>
<dbReference type="InterPro" id="IPR015813">
    <property type="entry name" value="Pyrv/PenolPyrv_kinase-like_dom"/>
</dbReference>
<dbReference type="Gene3D" id="3.20.20.60">
    <property type="entry name" value="Phosphoenolpyruvate-binding domains"/>
    <property type="match status" value="1"/>
</dbReference>
<reference evidence="6 7" key="1">
    <citation type="submission" date="2019-07" db="EMBL/GenBank/DDBJ databases">
        <authorList>
            <person name="Duangmal K."/>
            <person name="Teo W.F.A."/>
        </authorList>
    </citation>
    <scope>NUCLEOTIDE SEQUENCE [LARGE SCALE GENOMIC DNA]</scope>
    <source>
        <strain evidence="6 7">TBRC 6029</strain>
    </source>
</reference>
<dbReference type="CDD" id="cd00377">
    <property type="entry name" value="ICL_PEPM"/>
    <property type="match status" value="1"/>
</dbReference>
<dbReference type="SUPFAM" id="SSF51621">
    <property type="entry name" value="Phosphoenolpyruvate/pyruvate domain"/>
    <property type="match status" value="1"/>
</dbReference>
<protein>
    <recommendedName>
        <fullName evidence="4">2-methylisocitrate lyase</fullName>
    </recommendedName>
</protein>
<comment type="similarity">
    <text evidence="1">Belongs to the isocitrate lyase/PEP mutase superfamily. Methylisocitrate lyase family.</text>
</comment>
<comment type="function">
    <text evidence="3">Involved in the methylcitric acid cycle. Catalyzes the cleavage of 2-methylisocitrate to yield pyruvate and succinate.</text>
</comment>
<feature type="compositionally biased region" description="Basic residues" evidence="5">
    <location>
        <begin position="18"/>
        <end position="32"/>
    </location>
</feature>
<evidence type="ECO:0000313" key="7">
    <source>
        <dbReference type="Proteomes" id="UP000320011"/>
    </source>
</evidence>
<dbReference type="PROSITE" id="PS00161">
    <property type="entry name" value="ISOCITRATE_LYASE"/>
    <property type="match status" value="1"/>
</dbReference>
<evidence type="ECO:0000256" key="3">
    <source>
        <dbReference type="ARBA" id="ARBA00058526"/>
    </source>
</evidence>
<dbReference type="AlphaFoldDB" id="A0A558CL62"/>